<sequence>MASGQGGGGGFEQDVGGLGRVPTAGRRASSSGMPAGMPPSSSQLTVLGSQPQPPSQGAGAYGPGGYNLGDFNFSTAQGYAPQPSQAQPTYPQPVTGPSSVRPMPSQPQQVQGLPLPAQSMPPPYANPTTMQPPQPPAPGPQQFVPSGPVQVPSYAGQPPPQQAGVPLMQSRPASAQPQQQPMAPAPAPLPRSLSRQSSVQQLQQLQQQHQAMAAGMVPPPQAPQPSPAVLPPPQGVLGVMPAAPPRPSSRGSLSGDINSSSIPQQPHSIQQQQQQPQGPALPPHELARIGPALERPSSRGGGVPPLQGQVLPHIPGGGTQAAEPSYTPDFTEDDEDDDVSSSQRSPRRDKYTGDVSAWGRRRVPNFYNNKSVSESNFTMSSGLSPRDTKPREREFDIDQAKKVPFCIVHLLSSEW</sequence>
<reference evidence="2" key="1">
    <citation type="submission" date="2017-08" db="EMBL/GenBank/DDBJ databases">
        <authorList>
            <person name="Polle J.E."/>
            <person name="Barry K."/>
            <person name="Cushman J."/>
            <person name="Schmutz J."/>
            <person name="Tran D."/>
            <person name="Hathwaick L.T."/>
            <person name="Yim W.C."/>
            <person name="Jenkins J."/>
            <person name="Mckie-Krisberg Z.M."/>
            <person name="Prochnik S."/>
            <person name="Lindquist E."/>
            <person name="Dockter R.B."/>
            <person name="Adam C."/>
            <person name="Molina H."/>
            <person name="Bunkerborg J."/>
            <person name="Jin E."/>
            <person name="Buchheim M."/>
            <person name="Magnuson J."/>
        </authorList>
    </citation>
    <scope>NUCLEOTIDE SEQUENCE</scope>
    <source>
        <strain evidence="2">CCAP 19/18</strain>
    </source>
</reference>
<feature type="compositionally biased region" description="Polar residues" evidence="1">
    <location>
        <begin position="366"/>
        <end position="383"/>
    </location>
</feature>
<dbReference type="Proteomes" id="UP000815325">
    <property type="component" value="Unassembled WGS sequence"/>
</dbReference>
<feature type="region of interest" description="Disordered" evidence="1">
    <location>
        <begin position="1"/>
        <end position="395"/>
    </location>
</feature>
<proteinExistence type="predicted"/>
<organism evidence="2 3">
    <name type="scientific">Dunaliella salina</name>
    <name type="common">Green alga</name>
    <name type="synonym">Protococcus salinus</name>
    <dbReference type="NCBI Taxonomy" id="3046"/>
    <lineage>
        <taxon>Eukaryota</taxon>
        <taxon>Viridiplantae</taxon>
        <taxon>Chlorophyta</taxon>
        <taxon>core chlorophytes</taxon>
        <taxon>Chlorophyceae</taxon>
        <taxon>CS clade</taxon>
        <taxon>Chlamydomonadales</taxon>
        <taxon>Dunaliellaceae</taxon>
        <taxon>Dunaliella</taxon>
    </lineage>
</organism>
<feature type="compositionally biased region" description="Low complexity" evidence="1">
    <location>
        <begin position="248"/>
        <end position="278"/>
    </location>
</feature>
<name>A0ABQ7H645_DUNSA</name>
<dbReference type="EMBL" id="MU069463">
    <property type="protein sequence ID" value="KAF5842333.1"/>
    <property type="molecule type" value="Genomic_DNA"/>
</dbReference>
<feature type="compositionally biased region" description="Basic and acidic residues" evidence="1">
    <location>
        <begin position="386"/>
        <end position="395"/>
    </location>
</feature>
<feature type="compositionally biased region" description="Pro residues" evidence="1">
    <location>
        <begin position="119"/>
        <end position="139"/>
    </location>
</feature>
<feature type="compositionally biased region" description="Acidic residues" evidence="1">
    <location>
        <begin position="330"/>
        <end position="339"/>
    </location>
</feature>
<feature type="compositionally biased region" description="Polar residues" evidence="1">
    <location>
        <begin position="72"/>
        <end position="89"/>
    </location>
</feature>
<protein>
    <submittedName>
        <fullName evidence="2">Uncharacterized protein</fullName>
    </submittedName>
</protein>
<comment type="caution">
    <text evidence="2">The sequence shown here is derived from an EMBL/GenBank/DDBJ whole genome shotgun (WGS) entry which is preliminary data.</text>
</comment>
<evidence type="ECO:0000313" key="3">
    <source>
        <dbReference type="Proteomes" id="UP000815325"/>
    </source>
</evidence>
<evidence type="ECO:0000313" key="2">
    <source>
        <dbReference type="EMBL" id="KAF5842333.1"/>
    </source>
</evidence>
<evidence type="ECO:0000256" key="1">
    <source>
        <dbReference type="SAM" id="MobiDB-lite"/>
    </source>
</evidence>
<accession>A0ABQ7H645</accession>
<feature type="compositionally biased region" description="Pro residues" evidence="1">
    <location>
        <begin position="217"/>
        <end position="234"/>
    </location>
</feature>
<keyword evidence="3" id="KW-1185">Reference proteome</keyword>
<gene>
    <name evidence="2" type="ORF">DUNSADRAFT_7647</name>
</gene>
<feature type="compositionally biased region" description="Low complexity" evidence="1">
    <location>
        <begin position="190"/>
        <end position="216"/>
    </location>
</feature>
<feature type="compositionally biased region" description="Gly residues" evidence="1">
    <location>
        <begin position="1"/>
        <end position="19"/>
    </location>
</feature>
<feature type="compositionally biased region" description="Low complexity" evidence="1">
    <location>
        <begin position="28"/>
        <end position="42"/>
    </location>
</feature>
<feature type="compositionally biased region" description="Low complexity" evidence="1">
    <location>
        <begin position="168"/>
        <end position="182"/>
    </location>
</feature>